<organism evidence="5 6">
    <name type="scientific">Henningerozyma blattae (strain ATCC 34711 / CBS 6284 / DSM 70876 / NBRC 10599 / NRRL Y-10934 / UCD 77-7)</name>
    <name type="common">Yeast</name>
    <name type="synonym">Tetrapisispora blattae</name>
    <dbReference type="NCBI Taxonomy" id="1071380"/>
    <lineage>
        <taxon>Eukaryota</taxon>
        <taxon>Fungi</taxon>
        <taxon>Dikarya</taxon>
        <taxon>Ascomycota</taxon>
        <taxon>Saccharomycotina</taxon>
        <taxon>Saccharomycetes</taxon>
        <taxon>Saccharomycetales</taxon>
        <taxon>Saccharomycetaceae</taxon>
        <taxon>Henningerozyma</taxon>
    </lineage>
</organism>
<dbReference type="STRING" id="1071380.I2H3Y4"/>
<dbReference type="GO" id="GO:0006334">
    <property type="term" value="P:nucleosome assembly"/>
    <property type="evidence" value="ECO:0007669"/>
    <property type="project" value="EnsemblFungi"/>
</dbReference>
<gene>
    <name evidence="5" type="primary">TBLA0E00240</name>
    <name evidence="5" type="ORF">TBLA_0E00240</name>
</gene>
<sequence length="1010" mass="115661">MNIDIDSLIKQAQSPETSLREHAENSLLEWCEHDACSAFAALANVAANNTEILSSRQYSLLALRKLITMYWSPGFESYHLTSNLNETVKAHVRHTILQLALDKNQDSKIRKSGSYCIVQVSAVDFPDLWPELLVTLYKSILETHSLEALSILNEIYDDIISEEMFFEEGIGLETMRVIFNILDDKTAPVETKIAAAKLFYPCLMQMSVVSPTSSLKRMNLVIDSLKEIISKWEQILQFPLEDALLISPEEAILEWKFRGSIYEGLAFVHSNFSKKILPMNFLNVFRKCSLQDLTPASTLYINMISGDNIAFNALNKYIIHIFEYLSNISRANYEREELILILESIYKLCCLDNLIVETWNSNFNEFVSKEFGLMASYSLRDQISDFLISLSSNNFNIIFKEFITNLNNCLIIEDWRQLESMLYIFQSLLINDEDILNVANLNIENLLSSLAKNFHHYITNTILFSRLILLIPKILEKFMDDIENIKLITCEFLKQSLAIGLDNYNALIKSSCLLMVNSYCSFAELLTVLGDKTCQEVQQITLKIILQILDDSEDDTYGMIMEVINNLIDCNLPNDKLGEIPQQEFNLILSITSRDPSNVQMTVESQECLKKLLEGLNTFEYSHYIEMCFPSMVKVLIGSSVTQYKYSALLSLALEFITIFMKKKPNDGYLPLEICKFIFNPLKDVLLVSNEDETLQLSSDAFSYLIYNTDPIVMVESLPGILEVMDRLLSLDVTDSAAMNAGSLVVTVFTHFENEIKPYMKQILSGTTKRLIQAKNISTIQNLISVICYLICSNTEDTINLLSRLGTEGDILKLVLNKWISNFEIIRGERRIKQNILALNKLYCLNNSNIKHIMVDDELIPYDGDRIITRSMAKEMPDRYTQIPVYSKIIKLFIQELSEQMKQPEHNLKIEETVETIGDGNAAAADDDWEDVEDVLDYEKLQEYVDDEDDELHFGEDEDDILGTMDIEIDVKELLIRILKENASKNVSDFDKIYTTLSEDEKRILSECLV</sequence>
<dbReference type="GO" id="GO:0006607">
    <property type="term" value="P:NLS-bearing protein import into nucleus"/>
    <property type="evidence" value="ECO:0007669"/>
    <property type="project" value="EnsemblFungi"/>
</dbReference>
<dbReference type="PANTHER" id="PTHR10997">
    <property type="entry name" value="IMPORTIN-7, 8, 11"/>
    <property type="match status" value="1"/>
</dbReference>
<protein>
    <recommendedName>
        <fullName evidence="4">Importin N-terminal domain-containing protein</fullName>
    </recommendedName>
</protein>
<keyword evidence="3" id="KW-0539">Nucleus</keyword>
<evidence type="ECO:0000313" key="6">
    <source>
        <dbReference type="Proteomes" id="UP000002866"/>
    </source>
</evidence>
<evidence type="ECO:0000256" key="2">
    <source>
        <dbReference type="ARBA" id="ARBA00022448"/>
    </source>
</evidence>
<dbReference type="GeneID" id="14496214"/>
<dbReference type="GO" id="GO:0031267">
    <property type="term" value="F:small GTPase binding"/>
    <property type="evidence" value="ECO:0007669"/>
    <property type="project" value="InterPro"/>
</dbReference>
<dbReference type="GO" id="GO:0005829">
    <property type="term" value="C:cytosol"/>
    <property type="evidence" value="ECO:0007669"/>
    <property type="project" value="TreeGrafter"/>
</dbReference>
<dbReference type="Pfam" id="PF03810">
    <property type="entry name" value="IBN_N"/>
    <property type="match status" value="1"/>
</dbReference>
<dbReference type="KEGG" id="tbl:TBLA_0E00240"/>
<proteinExistence type="predicted"/>
<dbReference type="HOGENOM" id="CLU_008920_1_1_1"/>
<dbReference type="InterPro" id="IPR011989">
    <property type="entry name" value="ARM-like"/>
</dbReference>
<dbReference type="PROSITE" id="PS50166">
    <property type="entry name" value="IMPORTIN_B_NT"/>
    <property type="match status" value="1"/>
</dbReference>
<accession>I2H3Y4</accession>
<dbReference type="SUPFAM" id="SSF48371">
    <property type="entry name" value="ARM repeat"/>
    <property type="match status" value="1"/>
</dbReference>
<dbReference type="OMA" id="FINCIVT"/>
<dbReference type="InterPro" id="IPR001494">
    <property type="entry name" value="Importin-beta_N"/>
</dbReference>
<evidence type="ECO:0000313" key="5">
    <source>
        <dbReference type="EMBL" id="CCH61086.1"/>
    </source>
</evidence>
<dbReference type="GO" id="GO:0005635">
    <property type="term" value="C:nuclear envelope"/>
    <property type="evidence" value="ECO:0007669"/>
    <property type="project" value="TreeGrafter"/>
</dbReference>
<dbReference type="Proteomes" id="UP000002866">
    <property type="component" value="Chromosome 5"/>
</dbReference>
<name>I2H3Y4_HENB6</name>
<evidence type="ECO:0000259" key="4">
    <source>
        <dbReference type="PROSITE" id="PS50166"/>
    </source>
</evidence>
<dbReference type="OrthoDB" id="431626at2759"/>
<dbReference type="EMBL" id="HE806320">
    <property type="protein sequence ID" value="CCH61086.1"/>
    <property type="molecule type" value="Genomic_DNA"/>
</dbReference>
<comment type="subcellular location">
    <subcellularLocation>
        <location evidence="1">Nucleus</location>
    </subcellularLocation>
</comment>
<dbReference type="InterPro" id="IPR016024">
    <property type="entry name" value="ARM-type_fold"/>
</dbReference>
<dbReference type="Gene3D" id="1.25.10.10">
    <property type="entry name" value="Leucine-rich Repeat Variant"/>
    <property type="match status" value="1"/>
</dbReference>
<dbReference type="PANTHER" id="PTHR10997:SF9">
    <property type="entry name" value="IMPORTIN-9"/>
    <property type="match status" value="1"/>
</dbReference>
<reference evidence="5 6" key="1">
    <citation type="journal article" date="2011" name="Proc. Natl. Acad. Sci. U.S.A.">
        <title>Evolutionary erosion of yeast sex chromosomes by mating-type switching accidents.</title>
        <authorList>
            <person name="Gordon J.L."/>
            <person name="Armisen D."/>
            <person name="Proux-Wera E."/>
            <person name="Oheigeartaigh S.S."/>
            <person name="Byrne K.P."/>
            <person name="Wolfe K.H."/>
        </authorList>
    </citation>
    <scope>NUCLEOTIDE SEQUENCE [LARGE SCALE GENOMIC DNA]</scope>
    <source>
        <strain evidence="6">ATCC 34711 / CBS 6284 / DSM 70876 / NBRC 10599 / NRRL Y-10934 / UCD 77-7</strain>
    </source>
</reference>
<dbReference type="AlphaFoldDB" id="I2H3Y4"/>
<dbReference type="GO" id="GO:0061608">
    <property type="term" value="F:nuclear import signal receptor activity"/>
    <property type="evidence" value="ECO:0007669"/>
    <property type="project" value="EnsemblFungi"/>
</dbReference>
<dbReference type="InParanoid" id="I2H3Y4"/>
<dbReference type="RefSeq" id="XP_004180605.1">
    <property type="nucleotide sequence ID" value="XM_004180557.1"/>
</dbReference>
<dbReference type="eggNOG" id="KOG2274">
    <property type="taxonomic scope" value="Eukaryota"/>
</dbReference>
<evidence type="ECO:0000256" key="1">
    <source>
        <dbReference type="ARBA" id="ARBA00004123"/>
    </source>
</evidence>
<feature type="domain" description="Importin N-terminal" evidence="4">
    <location>
        <begin position="23"/>
        <end position="102"/>
    </location>
</feature>
<keyword evidence="6" id="KW-1185">Reference proteome</keyword>
<evidence type="ECO:0000256" key="3">
    <source>
        <dbReference type="ARBA" id="ARBA00023242"/>
    </source>
</evidence>
<dbReference type="SMART" id="SM00913">
    <property type="entry name" value="IBN_N"/>
    <property type="match status" value="1"/>
</dbReference>
<keyword evidence="2" id="KW-0813">Transport</keyword>
<dbReference type="GO" id="GO:0000511">
    <property type="term" value="F:H2A-H2B histone complex chaperone activity"/>
    <property type="evidence" value="ECO:0007669"/>
    <property type="project" value="EnsemblFungi"/>
</dbReference>
<dbReference type="FunCoup" id="I2H3Y4">
    <property type="interactions" value="1198"/>
</dbReference>